<dbReference type="OrthoDB" id="1441538at2"/>
<feature type="domain" description="L-proline 3-hydroxylase C-terminal" evidence="2">
    <location>
        <begin position="188"/>
        <end position="282"/>
    </location>
</feature>
<dbReference type="Pfam" id="PF05373">
    <property type="entry name" value="Pro_3_hydrox_C"/>
    <property type="match status" value="1"/>
</dbReference>
<dbReference type="Pfam" id="PF05118">
    <property type="entry name" value="Asp_Arg_Hydrox"/>
    <property type="match status" value="1"/>
</dbReference>
<gene>
    <name evidence="3" type="ordered locus">Sros_3502</name>
</gene>
<dbReference type="RefSeq" id="WP_012890182.1">
    <property type="nucleotide sequence ID" value="NC_013595.1"/>
</dbReference>
<dbReference type="KEGG" id="sro:Sros_3502"/>
<dbReference type="eggNOG" id="COG3555">
    <property type="taxonomic scope" value="Bacteria"/>
</dbReference>
<feature type="domain" description="Aspartyl/asparaginy/proline hydroxylase" evidence="1">
    <location>
        <begin position="75"/>
        <end position="175"/>
    </location>
</feature>
<evidence type="ECO:0000313" key="4">
    <source>
        <dbReference type="Proteomes" id="UP000002029"/>
    </source>
</evidence>
<dbReference type="Gene3D" id="1.10.1720.10">
    <property type="entry name" value="L-proline 3-hydroxylase, C-terminal domain"/>
    <property type="match status" value="1"/>
</dbReference>
<dbReference type="HOGENOM" id="CLU_962849_0_0_11"/>
<dbReference type="InterPro" id="IPR008035">
    <property type="entry name" value="Pro_3_hydrox_C"/>
</dbReference>
<dbReference type="AlphaFoldDB" id="D2AQP1"/>
<dbReference type="InterPro" id="IPR027443">
    <property type="entry name" value="IPNS-like_sf"/>
</dbReference>
<dbReference type="GO" id="GO:0016706">
    <property type="term" value="F:2-oxoglutarate-dependent dioxygenase activity"/>
    <property type="evidence" value="ECO:0007669"/>
    <property type="project" value="InterPro"/>
</dbReference>
<accession>D2AQP1</accession>
<sequence length="289" mass="32487">MASRILGRLPLDEDRLAQDMARLAQAPAPQEPYEVFTIGRWVNLNLWNASGDDGDGFFNGHRQVAGRPTRLLGGVPYIGELLTTWFNTELLTMVRARNVVEWSIVPHRDFLESGPAEDFFRVLVFLEDNEHALNSDEDMVFHMRKGEVWFLDSAQIHAGVNISSRSRWSLCLDFKAGAGFSPGDVFARAGDYDPAIRPALVERAPAPADLPDRLRALSAVVSRHNIKDIAFLLGKVHFTEEVPIGASWDWLVEITRASGDPALLDLAERARRFFVHSREVYEEFSFVPA</sequence>
<protein>
    <submittedName>
        <fullName evidence="3">L-proline 3-hydroxylase protein</fullName>
    </submittedName>
</protein>
<evidence type="ECO:0000313" key="3">
    <source>
        <dbReference type="EMBL" id="ACZ86438.1"/>
    </source>
</evidence>
<dbReference type="SUPFAM" id="SSF51197">
    <property type="entry name" value="Clavaminate synthase-like"/>
    <property type="match status" value="1"/>
</dbReference>
<reference evidence="3 4" key="1">
    <citation type="journal article" date="2010" name="Stand. Genomic Sci.">
        <title>Complete genome sequence of Streptosporangium roseum type strain (NI 9100).</title>
        <authorList>
            <person name="Nolan M."/>
            <person name="Sikorski J."/>
            <person name="Jando M."/>
            <person name="Lucas S."/>
            <person name="Lapidus A."/>
            <person name="Glavina Del Rio T."/>
            <person name="Chen F."/>
            <person name="Tice H."/>
            <person name="Pitluck S."/>
            <person name="Cheng J.F."/>
            <person name="Chertkov O."/>
            <person name="Sims D."/>
            <person name="Meincke L."/>
            <person name="Brettin T."/>
            <person name="Han C."/>
            <person name="Detter J.C."/>
            <person name="Bruce D."/>
            <person name="Goodwin L."/>
            <person name="Land M."/>
            <person name="Hauser L."/>
            <person name="Chang Y.J."/>
            <person name="Jeffries C.D."/>
            <person name="Ivanova N."/>
            <person name="Mavromatis K."/>
            <person name="Mikhailova N."/>
            <person name="Chen A."/>
            <person name="Palaniappan K."/>
            <person name="Chain P."/>
            <person name="Rohde M."/>
            <person name="Goker M."/>
            <person name="Bristow J."/>
            <person name="Eisen J.A."/>
            <person name="Markowitz V."/>
            <person name="Hugenholtz P."/>
            <person name="Kyrpides N.C."/>
            <person name="Klenk H.P."/>
        </authorList>
    </citation>
    <scope>NUCLEOTIDE SEQUENCE [LARGE SCALE GENOMIC DNA]</scope>
    <source>
        <strain evidence="4">ATCC 12428 / DSM 43021 / JCM 3005 / NI 9100</strain>
    </source>
</reference>
<dbReference type="InterPro" id="IPR007803">
    <property type="entry name" value="Asp/Arg/Pro-Hydrxlase"/>
</dbReference>
<dbReference type="Proteomes" id="UP000002029">
    <property type="component" value="Chromosome"/>
</dbReference>
<organism evidence="3 4">
    <name type="scientific">Streptosporangium roseum (strain ATCC 12428 / DSM 43021 / JCM 3005 / KCTC 9067 / NCIMB 10171 / NRRL 2505 / NI 9100)</name>
    <dbReference type="NCBI Taxonomy" id="479432"/>
    <lineage>
        <taxon>Bacteria</taxon>
        <taxon>Bacillati</taxon>
        <taxon>Actinomycetota</taxon>
        <taxon>Actinomycetes</taxon>
        <taxon>Streptosporangiales</taxon>
        <taxon>Streptosporangiaceae</taxon>
        <taxon>Streptosporangium</taxon>
    </lineage>
</organism>
<name>D2AQP1_STRRD</name>
<proteinExistence type="predicted"/>
<dbReference type="EMBL" id="CP001814">
    <property type="protein sequence ID" value="ACZ86438.1"/>
    <property type="molecule type" value="Genomic_DNA"/>
</dbReference>
<dbReference type="STRING" id="479432.Sros_3502"/>
<evidence type="ECO:0000259" key="2">
    <source>
        <dbReference type="Pfam" id="PF05373"/>
    </source>
</evidence>
<keyword evidence="4" id="KW-1185">Reference proteome</keyword>
<evidence type="ECO:0000259" key="1">
    <source>
        <dbReference type="Pfam" id="PF05118"/>
    </source>
</evidence>
<dbReference type="Gene3D" id="2.60.120.330">
    <property type="entry name" value="B-lactam Antibiotic, Isopenicillin N Synthase, Chain"/>
    <property type="match status" value="1"/>
</dbReference>
<dbReference type="InterPro" id="IPR037037">
    <property type="entry name" value="Pro_3_hydrox_C_sf"/>
</dbReference>